<proteinExistence type="predicted"/>
<evidence type="ECO:0000313" key="2">
    <source>
        <dbReference type="EMBL" id="SZX78294.1"/>
    </source>
</evidence>
<dbReference type="AlphaFoldDB" id="A0A383WMC8"/>
<accession>A0A383WMC8</accession>
<reference evidence="2 3" key="1">
    <citation type="submission" date="2016-10" db="EMBL/GenBank/DDBJ databases">
        <authorList>
            <person name="Cai Z."/>
        </authorList>
    </citation>
    <scope>NUCLEOTIDE SEQUENCE [LARGE SCALE GENOMIC DNA]</scope>
</reference>
<keyword evidence="3" id="KW-1185">Reference proteome</keyword>
<organism evidence="2 3">
    <name type="scientific">Tetradesmus obliquus</name>
    <name type="common">Green alga</name>
    <name type="synonym">Acutodesmus obliquus</name>
    <dbReference type="NCBI Taxonomy" id="3088"/>
    <lineage>
        <taxon>Eukaryota</taxon>
        <taxon>Viridiplantae</taxon>
        <taxon>Chlorophyta</taxon>
        <taxon>core chlorophytes</taxon>
        <taxon>Chlorophyceae</taxon>
        <taxon>CS clade</taxon>
        <taxon>Sphaeropleales</taxon>
        <taxon>Scenedesmaceae</taxon>
        <taxon>Tetradesmus</taxon>
    </lineage>
</organism>
<sequence>MGAGELLLMSPVVELPHNVLDAMLQHTAYQRWLRAFLQPAQQSAQQPAQQQSQPPASTSKRQWGQNWRSRKKPPTASAAAAAAASSTALQQAPAITRAAGSVQQAPVPHVVLGEPHYGPFYRAQGTWYGSYEGRWSGHPAKQQQQREWPGRSGINPRAVANIDDTAASLTLKDTSFLNNSGSIACYTIGGGSVGDPFSSSGCCALKEEVGASGLTTVSNVTFLGVTQFLGNTWGALEISVPADMEQ</sequence>
<feature type="region of interest" description="Disordered" evidence="1">
    <location>
        <begin position="40"/>
        <end position="76"/>
    </location>
</feature>
<feature type="compositionally biased region" description="Low complexity" evidence="1">
    <location>
        <begin position="40"/>
        <end position="57"/>
    </location>
</feature>
<evidence type="ECO:0000256" key="1">
    <source>
        <dbReference type="SAM" id="MobiDB-lite"/>
    </source>
</evidence>
<gene>
    <name evidence="2" type="ORF">BQ4739_LOCUS18594</name>
</gene>
<feature type="compositionally biased region" description="Polar residues" evidence="1">
    <location>
        <begin position="58"/>
        <end position="67"/>
    </location>
</feature>
<name>A0A383WMC8_TETOB</name>
<dbReference type="Proteomes" id="UP000256970">
    <property type="component" value="Unassembled WGS sequence"/>
</dbReference>
<dbReference type="EMBL" id="FNXT01001313">
    <property type="protein sequence ID" value="SZX78294.1"/>
    <property type="molecule type" value="Genomic_DNA"/>
</dbReference>
<protein>
    <submittedName>
        <fullName evidence="2">Uncharacterized protein</fullName>
    </submittedName>
</protein>
<evidence type="ECO:0000313" key="3">
    <source>
        <dbReference type="Proteomes" id="UP000256970"/>
    </source>
</evidence>